<dbReference type="InterPro" id="IPR054722">
    <property type="entry name" value="PolX-like_BBD"/>
</dbReference>
<dbReference type="EMBL" id="BQNB010018800">
    <property type="protein sequence ID" value="GJT78422.1"/>
    <property type="molecule type" value="Genomic_DNA"/>
</dbReference>
<evidence type="ECO:0000313" key="4">
    <source>
        <dbReference type="EMBL" id="GJT78422.1"/>
    </source>
</evidence>
<feature type="region of interest" description="Disordered" evidence="1">
    <location>
        <begin position="196"/>
        <end position="225"/>
    </location>
</feature>
<sequence length="821" mass="94831">MSNTSNIMQTQTSNALHKLSWAGGKDRPPMLAPVVDGNSETTTEGYMKNYNNVSQDIRDQLNAKAEAVQIILTGIDNDIYSTVDSCPNACEMWKSIKRFYKMMNDLVRNQCDVTNHQVNVQFLLQLQPEWQRFVTLVKQNQEMKTVSYYKLYDIVKQHQNEVNKIRDERLARIANPLALVAQQQPVYHSQNHPIHYTQNSSTRSQPTATKNRGKTIINSPLPTYDQEPTMVAEDYEISKEKEIDKLRAVNVAGARENVGSQVVQKSRIQCYNCKEYGYVLRECQKPKREKNATYHKEKMLLCKQEEAGIQEVTPDAADNSRPIFDTEPLQKVQNDDDNYNVFANDKEHPEQPEFVNDTYLEEQEANNELSKTNQLMLKDLKKFQAELDRYHDVNYASKVTIDYTKAKGTKQPITVPISTREPKRVVNQSVAISHKKTIITESTIKKPRIIIRKLYEQVSKTCSWWYPKFTPSGYKWKPKSPIGNANTNLIEIILFIVDSGCSKHMTGNLKLLTNFVEKFMGTIKFRNDQIALILGYRDLVAFRKSTCYIRDLKENDLLTDKGYTQQEGTDFEESFALVARLEAVWLFVAYVAHKSFPVYQIDVKTTFLYGTLKEEVYVNQPYGFIDPYHPDQVYHLKKALYGLKQAPRAWYDELSTFLISKGFSKGCDKLISWSSKKQDCTLMSLAEAKYVFLSACCAQVLWLRTQLTDYGFHFDKIPMYFDSKAAIAISYNPDQHSYTKHIDVRYHFIKERVKKGIVELFFVGTKYQLADLFTKALSEDMSHLEIFSTMEFELNMEPWLVALLEPSPSPHWPTSDEPQGP</sequence>
<dbReference type="Proteomes" id="UP001151760">
    <property type="component" value="Unassembled WGS sequence"/>
</dbReference>
<comment type="caution">
    <text evidence="4">The sequence shown here is derived from an EMBL/GenBank/DDBJ whole genome shotgun (WGS) entry which is preliminary data.</text>
</comment>
<dbReference type="CDD" id="cd09272">
    <property type="entry name" value="RNase_HI_RT_Ty1"/>
    <property type="match status" value="1"/>
</dbReference>
<feature type="domain" description="Reverse transcriptase Ty1/copia-type" evidence="2">
    <location>
        <begin position="555"/>
        <end position="665"/>
    </location>
</feature>
<reference evidence="4" key="2">
    <citation type="submission" date="2022-01" db="EMBL/GenBank/DDBJ databases">
        <authorList>
            <person name="Yamashiro T."/>
            <person name="Shiraishi A."/>
            <person name="Satake H."/>
            <person name="Nakayama K."/>
        </authorList>
    </citation>
    <scope>NUCLEOTIDE SEQUENCE</scope>
</reference>
<dbReference type="PANTHER" id="PTHR11439:SF509">
    <property type="entry name" value="RNA-DIRECTED DNA POLYMERASE"/>
    <property type="match status" value="1"/>
</dbReference>
<dbReference type="Pfam" id="PF07727">
    <property type="entry name" value="RVT_2"/>
    <property type="match status" value="1"/>
</dbReference>
<dbReference type="Gene3D" id="4.10.60.10">
    <property type="entry name" value="Zinc finger, CCHC-type"/>
    <property type="match status" value="1"/>
</dbReference>
<keyword evidence="5" id="KW-1185">Reference proteome</keyword>
<accession>A0ABQ5GS12</accession>
<feature type="compositionally biased region" description="Polar residues" evidence="1">
    <location>
        <begin position="196"/>
        <end position="221"/>
    </location>
</feature>
<evidence type="ECO:0000259" key="2">
    <source>
        <dbReference type="Pfam" id="PF07727"/>
    </source>
</evidence>
<proteinExistence type="predicted"/>
<reference evidence="4" key="1">
    <citation type="journal article" date="2022" name="Int. J. Mol. Sci.">
        <title>Draft Genome of Tanacetum Coccineum: Genomic Comparison of Closely Related Tanacetum-Family Plants.</title>
        <authorList>
            <person name="Yamashiro T."/>
            <person name="Shiraishi A."/>
            <person name="Nakayama K."/>
            <person name="Satake H."/>
        </authorList>
    </citation>
    <scope>NUCLEOTIDE SEQUENCE</scope>
</reference>
<dbReference type="Pfam" id="PF22936">
    <property type="entry name" value="Pol_BBD"/>
    <property type="match status" value="1"/>
</dbReference>
<evidence type="ECO:0000256" key="1">
    <source>
        <dbReference type="SAM" id="MobiDB-lite"/>
    </source>
</evidence>
<feature type="domain" description="Retrovirus-related Pol polyprotein from transposon TNT 1-94-like beta-barrel" evidence="3">
    <location>
        <begin position="495"/>
        <end position="536"/>
    </location>
</feature>
<organism evidence="4 5">
    <name type="scientific">Tanacetum coccineum</name>
    <dbReference type="NCBI Taxonomy" id="301880"/>
    <lineage>
        <taxon>Eukaryota</taxon>
        <taxon>Viridiplantae</taxon>
        <taxon>Streptophyta</taxon>
        <taxon>Embryophyta</taxon>
        <taxon>Tracheophyta</taxon>
        <taxon>Spermatophyta</taxon>
        <taxon>Magnoliopsida</taxon>
        <taxon>eudicotyledons</taxon>
        <taxon>Gunneridae</taxon>
        <taxon>Pentapetalae</taxon>
        <taxon>asterids</taxon>
        <taxon>campanulids</taxon>
        <taxon>Asterales</taxon>
        <taxon>Asteraceae</taxon>
        <taxon>Asteroideae</taxon>
        <taxon>Anthemideae</taxon>
        <taxon>Anthemidinae</taxon>
        <taxon>Tanacetum</taxon>
    </lineage>
</organism>
<dbReference type="InterPro" id="IPR013103">
    <property type="entry name" value="RVT_2"/>
</dbReference>
<protein>
    <submittedName>
        <fullName evidence="4">Retrovirus-related pol polyprotein from transposon TNT 1-94</fullName>
    </submittedName>
</protein>
<gene>
    <name evidence="4" type="ORF">Tco_1045147</name>
</gene>
<dbReference type="PANTHER" id="PTHR11439">
    <property type="entry name" value="GAG-POL-RELATED RETROTRANSPOSON"/>
    <property type="match status" value="1"/>
</dbReference>
<name>A0ABQ5GS12_9ASTR</name>
<evidence type="ECO:0000313" key="5">
    <source>
        <dbReference type="Proteomes" id="UP001151760"/>
    </source>
</evidence>
<evidence type="ECO:0000259" key="3">
    <source>
        <dbReference type="Pfam" id="PF22936"/>
    </source>
</evidence>